<feature type="binding site" evidence="5">
    <location>
        <position position="70"/>
    </location>
    <ligand>
        <name>ATP</name>
        <dbReference type="ChEBI" id="CHEBI:30616"/>
    </ligand>
</feature>
<dbReference type="GO" id="GO:0016887">
    <property type="term" value="F:ATP hydrolysis activity"/>
    <property type="evidence" value="ECO:0007669"/>
    <property type="project" value="InterPro"/>
</dbReference>
<evidence type="ECO:0000313" key="7">
    <source>
        <dbReference type="Proteomes" id="UP000199393"/>
    </source>
</evidence>
<name>A0A1C3N8E4_9ACTN</name>
<dbReference type="GO" id="GO:0005524">
    <property type="term" value="F:ATP binding"/>
    <property type="evidence" value="ECO:0007669"/>
    <property type="project" value="UniProtKB-KW"/>
</dbReference>
<organism evidence="6 7">
    <name type="scientific">Micromonospora krabiensis</name>
    <dbReference type="NCBI Taxonomy" id="307121"/>
    <lineage>
        <taxon>Bacteria</taxon>
        <taxon>Bacillati</taxon>
        <taxon>Actinomycetota</taxon>
        <taxon>Actinomycetes</taxon>
        <taxon>Micromonosporales</taxon>
        <taxon>Micromonosporaceae</taxon>
        <taxon>Micromonospora</taxon>
    </lineage>
</organism>
<evidence type="ECO:0000256" key="3">
    <source>
        <dbReference type="ARBA" id="ARBA00022840"/>
    </source>
</evidence>
<evidence type="ECO:0000313" key="6">
    <source>
        <dbReference type="EMBL" id="SBV28848.1"/>
    </source>
</evidence>
<dbReference type="PRINTS" id="PR00775">
    <property type="entry name" value="HEATSHOCK90"/>
</dbReference>
<dbReference type="OrthoDB" id="9802640at2"/>
<gene>
    <name evidence="6" type="ORF">GA0070620_4405</name>
</gene>
<accession>A0A1C3N8E4</accession>
<dbReference type="SUPFAM" id="SSF55874">
    <property type="entry name" value="ATPase domain of HSP90 chaperone/DNA topoisomerase II/histidine kinase"/>
    <property type="match status" value="1"/>
</dbReference>
<dbReference type="SUPFAM" id="SSF54211">
    <property type="entry name" value="Ribosomal protein S5 domain 2-like"/>
    <property type="match status" value="1"/>
</dbReference>
<feature type="binding site" evidence="5">
    <location>
        <position position="30"/>
    </location>
    <ligand>
        <name>ATP</name>
        <dbReference type="ChEBI" id="CHEBI:30616"/>
    </ligand>
</feature>
<reference evidence="7" key="1">
    <citation type="submission" date="2016-06" db="EMBL/GenBank/DDBJ databases">
        <authorList>
            <person name="Varghese N."/>
        </authorList>
    </citation>
    <scope>NUCLEOTIDE SEQUENCE [LARGE SCALE GENOMIC DNA]</scope>
    <source>
        <strain evidence="7">DSM 45344</strain>
    </source>
</reference>
<evidence type="ECO:0000256" key="5">
    <source>
        <dbReference type="PIRSR" id="PIRSR002583-1"/>
    </source>
</evidence>
<proteinExistence type="inferred from homology"/>
<feature type="binding site" evidence="5">
    <location>
        <position position="34"/>
    </location>
    <ligand>
        <name>ATP</name>
        <dbReference type="ChEBI" id="CHEBI:30616"/>
    </ligand>
</feature>
<dbReference type="Pfam" id="PF13589">
    <property type="entry name" value="HATPase_c_3"/>
    <property type="match status" value="1"/>
</dbReference>
<dbReference type="GO" id="GO:0140662">
    <property type="term" value="F:ATP-dependent protein folding chaperone"/>
    <property type="evidence" value="ECO:0007669"/>
    <property type="project" value="InterPro"/>
</dbReference>
<evidence type="ECO:0000256" key="1">
    <source>
        <dbReference type="ARBA" id="ARBA00008239"/>
    </source>
</evidence>
<keyword evidence="7" id="KW-1185">Reference proteome</keyword>
<feature type="binding site" evidence="5">
    <location>
        <position position="159"/>
    </location>
    <ligand>
        <name>ATP</name>
        <dbReference type="ChEBI" id="CHEBI:30616"/>
    </ligand>
</feature>
<keyword evidence="3 5" id="KW-0067">ATP-binding</keyword>
<dbReference type="InterPro" id="IPR020568">
    <property type="entry name" value="Ribosomal_Su5_D2-typ_SF"/>
</dbReference>
<dbReference type="PATRIC" id="fig|307121.4.peg.4500"/>
<dbReference type="InterPro" id="IPR020575">
    <property type="entry name" value="Hsp90_N"/>
</dbReference>
<keyword evidence="4" id="KW-0143">Chaperone</keyword>
<dbReference type="PANTHER" id="PTHR11528">
    <property type="entry name" value="HEAT SHOCK PROTEIN 90 FAMILY MEMBER"/>
    <property type="match status" value="1"/>
</dbReference>
<evidence type="ECO:0000256" key="4">
    <source>
        <dbReference type="ARBA" id="ARBA00023186"/>
    </source>
</evidence>
<dbReference type="STRING" id="307121.GA0070620_4405"/>
<dbReference type="Gene3D" id="3.30.565.10">
    <property type="entry name" value="Histidine kinase-like ATPase, C-terminal domain"/>
    <property type="match status" value="1"/>
</dbReference>
<dbReference type="NCBIfam" id="NF010683">
    <property type="entry name" value="PRK14083.1"/>
    <property type="match status" value="1"/>
</dbReference>
<dbReference type="AlphaFoldDB" id="A0A1C3N8E4"/>
<dbReference type="GO" id="GO:0051082">
    <property type="term" value="F:unfolded protein binding"/>
    <property type="evidence" value="ECO:0007669"/>
    <property type="project" value="InterPro"/>
</dbReference>
<dbReference type="PIRSF" id="PIRSF002583">
    <property type="entry name" value="Hsp90"/>
    <property type="match status" value="1"/>
</dbReference>
<dbReference type="Proteomes" id="UP000199393">
    <property type="component" value="Chromosome I"/>
</dbReference>
<dbReference type="InterPro" id="IPR001404">
    <property type="entry name" value="Hsp90_fam"/>
</dbReference>
<dbReference type="InterPro" id="IPR036890">
    <property type="entry name" value="HATPase_C_sf"/>
</dbReference>
<evidence type="ECO:0000256" key="2">
    <source>
        <dbReference type="ARBA" id="ARBA00022741"/>
    </source>
</evidence>
<comment type="similarity">
    <text evidence="1">Belongs to the heat shock protein 90 family.</text>
</comment>
<dbReference type="Gene3D" id="3.30.230.80">
    <property type="match status" value="1"/>
</dbReference>
<sequence>MDHTFQVDLRGVVDLLSHHLYGSPRVYVRELLQNAVDAITARRATEPDAPALIRVEPPELTGDGTLRVHDTGIGLTEAQVHELLATIGRSSKRDDLGFSRHEFLGQFGIGLLSCFLVADEIRVLTRHGDQPTVRWTGHSDGRYAVELAAPGEERGEPGTTVTLVPRRDAEQWYATPTVTELARLFGSLLPVTVRVGDVVTTAGPPPWPTEPGAPVDRAGLIRYARETLGFDPFDVLPLSVPEAGLTGVAFVLPEPVNPAARTGHRVYLKRMLLTEHADGLLPDWAFFAHCVVDASELRPTASREALYEDTLLTAVREALGDQVRGWLVRLAKHDPRRLAEFLQVHHLGVKALALHDDEMLRLVDQWWPMDTNVGTLTLAEFRARHGLIRYAASLDEFRQLAAVAAAQDLAVVNGGYTYDTELIERLPTIDRSVLIERLESSDLTTRFDTLDPQVELALRPFLAAAQRSLERTGCEVVIRAYDPVSLPALYLISRSAAFNDQLASSRDRADELWGGVLDALAASTPPDRPQLVLNHRNPLVRRVTTLTDPQLVGLAVEALYGQALLLGHHPIRAADAALLNSSFLGLLGRAVPGQE</sequence>
<keyword evidence="2 5" id="KW-0547">Nucleotide-binding</keyword>
<protein>
    <submittedName>
        <fullName evidence="6">Molecular chaperone HtpG</fullName>
    </submittedName>
</protein>
<dbReference type="EMBL" id="LT598496">
    <property type="protein sequence ID" value="SBV28848.1"/>
    <property type="molecule type" value="Genomic_DNA"/>
</dbReference>
<dbReference type="RefSeq" id="WP_091599160.1">
    <property type="nucleotide sequence ID" value="NZ_JBHRWG010000004.1"/>
</dbReference>